<dbReference type="InterPro" id="IPR050194">
    <property type="entry name" value="Glycosyltransferase_grp1"/>
</dbReference>
<protein>
    <submittedName>
        <fullName evidence="3">Transferase</fullName>
    </submittedName>
</protein>
<dbReference type="GO" id="GO:0016757">
    <property type="term" value="F:glycosyltransferase activity"/>
    <property type="evidence" value="ECO:0007669"/>
    <property type="project" value="InterPro"/>
</dbReference>
<dbReference type="SUPFAM" id="SSF53756">
    <property type="entry name" value="UDP-Glycosyltransferase/glycogen phosphorylase"/>
    <property type="match status" value="1"/>
</dbReference>
<keyword evidence="4" id="KW-1185">Reference proteome</keyword>
<keyword evidence="3" id="KW-0808">Transferase</keyword>
<sequence>MDRRIQRIAFLSEHASPLALRGGADAGGQNVYVSEVSSQLASFGYQVDIFTRRDAAAIPEIVDWAPGVRVISVIAGPLDTLPKDLLWPYMPAFRDNILHIIDREQSSYDLIHSNFWMSGWVAIELKQRLGIPVVHIFHAMGKTKQRNQGDMDSSPGERIAVETQIIQSVDRLLAQCPSEEQELIEDYGADPQKVIVIPSAVNTEIFHPVERAEARSVVGLDPSAFVVAYVGRLLPRKDIRNVVRGVAQLIATCEARQAGSAARIKLLIVGGETVEPDPVVTPEIGVLQKLAAELGISEHLHFIGKRQQDVLCYYYGAGDVVVTTPWYEPFGLTPLEGMACGRPVIGSAVGGITYTVVDNKTGFLIPPKNPAALAQRLQQLLQAPELCLSMGQTARQRVEQSFSWSTTALHTAIVYADLLISSLSESEQQSELRSPRVAVAVSDPEY</sequence>
<dbReference type="PANTHER" id="PTHR45947:SF3">
    <property type="entry name" value="SULFOQUINOVOSYL TRANSFERASE SQD2"/>
    <property type="match status" value="1"/>
</dbReference>
<organism evidence="3 4">
    <name type="scientific">Dictyobacter arantiisoli</name>
    <dbReference type="NCBI Taxonomy" id="2014874"/>
    <lineage>
        <taxon>Bacteria</taxon>
        <taxon>Bacillati</taxon>
        <taxon>Chloroflexota</taxon>
        <taxon>Ktedonobacteria</taxon>
        <taxon>Ktedonobacterales</taxon>
        <taxon>Dictyobacteraceae</taxon>
        <taxon>Dictyobacter</taxon>
    </lineage>
</organism>
<dbReference type="RefSeq" id="WP_149400535.1">
    <property type="nucleotide sequence ID" value="NZ_BIXY01000011.1"/>
</dbReference>
<name>A0A5A5T845_9CHLR</name>
<evidence type="ECO:0000313" key="3">
    <source>
        <dbReference type="EMBL" id="GCF07517.1"/>
    </source>
</evidence>
<dbReference type="Pfam" id="PF13439">
    <property type="entry name" value="Glyco_transf_4"/>
    <property type="match status" value="1"/>
</dbReference>
<dbReference type="InterPro" id="IPR028098">
    <property type="entry name" value="Glyco_trans_4-like_N"/>
</dbReference>
<dbReference type="OrthoDB" id="9795068at2"/>
<dbReference type="Proteomes" id="UP000322530">
    <property type="component" value="Unassembled WGS sequence"/>
</dbReference>
<feature type="domain" description="Glycosyl transferase family 1" evidence="1">
    <location>
        <begin position="212"/>
        <end position="397"/>
    </location>
</feature>
<comment type="caution">
    <text evidence="3">The sequence shown here is derived from an EMBL/GenBank/DDBJ whole genome shotgun (WGS) entry which is preliminary data.</text>
</comment>
<dbReference type="EMBL" id="BIXY01000011">
    <property type="protein sequence ID" value="GCF07517.1"/>
    <property type="molecule type" value="Genomic_DNA"/>
</dbReference>
<accession>A0A5A5T845</accession>
<dbReference type="AlphaFoldDB" id="A0A5A5T845"/>
<evidence type="ECO:0000313" key="4">
    <source>
        <dbReference type="Proteomes" id="UP000322530"/>
    </source>
</evidence>
<dbReference type="PANTHER" id="PTHR45947">
    <property type="entry name" value="SULFOQUINOVOSYL TRANSFERASE SQD2"/>
    <property type="match status" value="1"/>
</dbReference>
<gene>
    <name evidence="3" type="ORF">KDI_10810</name>
</gene>
<proteinExistence type="predicted"/>
<evidence type="ECO:0000259" key="1">
    <source>
        <dbReference type="Pfam" id="PF00534"/>
    </source>
</evidence>
<dbReference type="InterPro" id="IPR001296">
    <property type="entry name" value="Glyco_trans_1"/>
</dbReference>
<dbReference type="Pfam" id="PF00534">
    <property type="entry name" value="Glycos_transf_1"/>
    <property type="match status" value="1"/>
</dbReference>
<evidence type="ECO:0000259" key="2">
    <source>
        <dbReference type="Pfam" id="PF13439"/>
    </source>
</evidence>
<dbReference type="Gene3D" id="3.40.50.2000">
    <property type="entry name" value="Glycogen Phosphorylase B"/>
    <property type="match status" value="2"/>
</dbReference>
<feature type="domain" description="Glycosyltransferase subfamily 4-like N-terminal" evidence="2">
    <location>
        <begin position="27"/>
        <end position="204"/>
    </location>
</feature>
<reference evidence="3 4" key="1">
    <citation type="submission" date="2019-01" db="EMBL/GenBank/DDBJ databases">
        <title>Draft genome sequence of Dictyobacter sp. Uno17.</title>
        <authorList>
            <person name="Wang C.M."/>
            <person name="Zheng Y."/>
            <person name="Sakai Y."/>
            <person name="Abe K."/>
            <person name="Yokota A."/>
            <person name="Yabe S."/>
        </authorList>
    </citation>
    <scope>NUCLEOTIDE SEQUENCE [LARGE SCALE GENOMIC DNA]</scope>
    <source>
        <strain evidence="3 4">Uno17</strain>
    </source>
</reference>